<keyword evidence="2" id="KW-0472">Membrane</keyword>
<reference evidence="3" key="1">
    <citation type="submission" date="2020-05" db="EMBL/GenBank/DDBJ databases">
        <authorList>
            <person name="Chiriac C."/>
            <person name="Salcher M."/>
            <person name="Ghai R."/>
            <person name="Kavagutti S V."/>
        </authorList>
    </citation>
    <scope>NUCLEOTIDE SEQUENCE</scope>
</reference>
<feature type="transmembrane region" description="Helical" evidence="2">
    <location>
        <begin position="82"/>
        <end position="103"/>
    </location>
</feature>
<name>A0A6J6SB60_9ZZZZ</name>
<proteinExistence type="predicted"/>
<dbReference type="AlphaFoldDB" id="A0A6J6SB60"/>
<protein>
    <submittedName>
        <fullName evidence="3">Unannotated protein</fullName>
    </submittedName>
</protein>
<dbReference type="EMBL" id="CAEZYW010000021">
    <property type="protein sequence ID" value="CAB4731767.1"/>
    <property type="molecule type" value="Genomic_DNA"/>
</dbReference>
<keyword evidence="2" id="KW-0812">Transmembrane</keyword>
<feature type="region of interest" description="Disordered" evidence="1">
    <location>
        <begin position="1"/>
        <end position="25"/>
    </location>
</feature>
<keyword evidence="2" id="KW-1133">Transmembrane helix</keyword>
<gene>
    <name evidence="3" type="ORF">UFOPK2786_00227</name>
</gene>
<evidence type="ECO:0000256" key="1">
    <source>
        <dbReference type="SAM" id="MobiDB-lite"/>
    </source>
</evidence>
<sequence length="272" mass="28343">MNESEDPAIRASSEFTRSGDNPSGDDAWIESILQVRSPMPAEVWERLSLALTAEQALRQVRESGESGATVTQLADRRRRPSVLVGVAAAAVVLITVGVVGSMAQDSSGGSEVITATDASVNAPADLDGAQQDAVVSSEVMAPARQVVSSGIDYGPDTMSGDIQQVVDTMGASTARLMADIQPDASLTEGSSGFTSTLPLLRSCLTWLTGSSDIQALFVDRSTYEGTPAVVVAVPTSRKGSLLAALDVWIVSLDCAQEQSSILGRDQVSLALE</sequence>
<accession>A0A6J6SB60</accession>
<organism evidence="3">
    <name type="scientific">freshwater metagenome</name>
    <dbReference type="NCBI Taxonomy" id="449393"/>
    <lineage>
        <taxon>unclassified sequences</taxon>
        <taxon>metagenomes</taxon>
        <taxon>ecological metagenomes</taxon>
    </lineage>
</organism>
<evidence type="ECO:0000256" key="2">
    <source>
        <dbReference type="SAM" id="Phobius"/>
    </source>
</evidence>
<evidence type="ECO:0000313" key="3">
    <source>
        <dbReference type="EMBL" id="CAB4731767.1"/>
    </source>
</evidence>